<dbReference type="InterPro" id="IPR003245">
    <property type="entry name" value="Phytocyanin_dom"/>
</dbReference>
<feature type="transmembrane region" description="Helical" evidence="1">
    <location>
        <begin position="168"/>
        <end position="185"/>
    </location>
</feature>
<dbReference type="SUPFAM" id="SSF49503">
    <property type="entry name" value="Cupredoxins"/>
    <property type="match status" value="1"/>
</dbReference>
<reference evidence="4" key="1">
    <citation type="submission" date="2019-10" db="EMBL/GenBank/DDBJ databases">
        <authorList>
            <person name="Zhang R."/>
            <person name="Pan Y."/>
            <person name="Wang J."/>
            <person name="Ma R."/>
            <person name="Yu S."/>
        </authorList>
    </citation>
    <scope>NUCLEOTIDE SEQUENCE</scope>
    <source>
        <strain evidence="4">LA-IB0</strain>
        <tissue evidence="4">Leaf</tissue>
    </source>
</reference>
<dbReference type="CDD" id="cd04216">
    <property type="entry name" value="Phytocyanin"/>
    <property type="match status" value="1"/>
</dbReference>
<accession>A0AAV6WG70</accession>
<dbReference type="GO" id="GO:0009055">
    <property type="term" value="F:electron transfer activity"/>
    <property type="evidence" value="ECO:0007669"/>
    <property type="project" value="InterPro"/>
</dbReference>
<feature type="chain" id="PRO_5043484878" description="Phytocyanin domain-containing protein" evidence="2">
    <location>
        <begin position="29"/>
        <end position="186"/>
    </location>
</feature>
<evidence type="ECO:0000256" key="2">
    <source>
        <dbReference type="SAM" id="SignalP"/>
    </source>
</evidence>
<name>A0AAV6WG70_9LAMI</name>
<keyword evidence="5" id="KW-1185">Reference proteome</keyword>
<keyword evidence="1" id="KW-1133">Transmembrane helix</keyword>
<evidence type="ECO:0000259" key="3">
    <source>
        <dbReference type="PROSITE" id="PS51485"/>
    </source>
</evidence>
<evidence type="ECO:0000313" key="5">
    <source>
        <dbReference type="Proteomes" id="UP000826271"/>
    </source>
</evidence>
<evidence type="ECO:0000256" key="1">
    <source>
        <dbReference type="SAM" id="Phobius"/>
    </source>
</evidence>
<dbReference type="Pfam" id="PF02298">
    <property type="entry name" value="Cu_bind_like"/>
    <property type="match status" value="1"/>
</dbReference>
<sequence length="186" mass="21030">MIHFMMDFTNSWKVLLFMAIALFGASMAAKYKVGNDQGWSAGIVDYNYWAFGKNFTVGDELDWTHALAVLVTENIVTVFKYKQQCQQQSNNVMEVNSQDYDSCNNKSAIHTYTTGHDSIELTSCGDHYYICGIGSNCQDGGQKLHIFVRDHNGTCPPHRNRASSSTNFISFRWLFATMLGIVAYLF</sequence>
<keyword evidence="1" id="KW-0812">Transmembrane</keyword>
<dbReference type="PANTHER" id="PTHR33021">
    <property type="entry name" value="BLUE COPPER PROTEIN"/>
    <property type="match status" value="1"/>
</dbReference>
<gene>
    <name evidence="4" type="ORF">BUALT_Bualt14G0044600</name>
</gene>
<dbReference type="Gene3D" id="2.60.40.420">
    <property type="entry name" value="Cupredoxins - blue copper proteins"/>
    <property type="match status" value="1"/>
</dbReference>
<dbReference type="GO" id="GO:0005886">
    <property type="term" value="C:plasma membrane"/>
    <property type="evidence" value="ECO:0007669"/>
    <property type="project" value="TreeGrafter"/>
</dbReference>
<feature type="domain" description="Phytocyanin" evidence="3">
    <location>
        <begin position="29"/>
        <end position="150"/>
    </location>
</feature>
<keyword evidence="2" id="KW-0732">Signal</keyword>
<keyword evidence="1" id="KW-0472">Membrane</keyword>
<dbReference type="PANTHER" id="PTHR33021:SF339">
    <property type="entry name" value="OS07G0570600 PROTEIN"/>
    <property type="match status" value="1"/>
</dbReference>
<evidence type="ECO:0000313" key="4">
    <source>
        <dbReference type="EMBL" id="KAG8369734.1"/>
    </source>
</evidence>
<dbReference type="PROSITE" id="PS51485">
    <property type="entry name" value="PHYTOCYANIN"/>
    <property type="match status" value="1"/>
</dbReference>
<protein>
    <recommendedName>
        <fullName evidence="3">Phytocyanin domain-containing protein</fullName>
    </recommendedName>
</protein>
<organism evidence="4 5">
    <name type="scientific">Buddleja alternifolia</name>
    <dbReference type="NCBI Taxonomy" id="168488"/>
    <lineage>
        <taxon>Eukaryota</taxon>
        <taxon>Viridiplantae</taxon>
        <taxon>Streptophyta</taxon>
        <taxon>Embryophyta</taxon>
        <taxon>Tracheophyta</taxon>
        <taxon>Spermatophyta</taxon>
        <taxon>Magnoliopsida</taxon>
        <taxon>eudicotyledons</taxon>
        <taxon>Gunneridae</taxon>
        <taxon>Pentapetalae</taxon>
        <taxon>asterids</taxon>
        <taxon>lamiids</taxon>
        <taxon>Lamiales</taxon>
        <taxon>Scrophulariaceae</taxon>
        <taxon>Buddlejeae</taxon>
        <taxon>Buddleja</taxon>
    </lineage>
</organism>
<dbReference type="InterPro" id="IPR039391">
    <property type="entry name" value="Phytocyanin-like"/>
</dbReference>
<dbReference type="Proteomes" id="UP000826271">
    <property type="component" value="Unassembled WGS sequence"/>
</dbReference>
<dbReference type="EMBL" id="WHWC01000014">
    <property type="protein sequence ID" value="KAG8369734.1"/>
    <property type="molecule type" value="Genomic_DNA"/>
</dbReference>
<feature type="signal peptide" evidence="2">
    <location>
        <begin position="1"/>
        <end position="28"/>
    </location>
</feature>
<dbReference type="InterPro" id="IPR008972">
    <property type="entry name" value="Cupredoxin"/>
</dbReference>
<dbReference type="AlphaFoldDB" id="A0AAV6WG70"/>
<comment type="caution">
    <text evidence="4">The sequence shown here is derived from an EMBL/GenBank/DDBJ whole genome shotgun (WGS) entry which is preliminary data.</text>
</comment>
<proteinExistence type="predicted"/>